<keyword evidence="6" id="KW-0694">RNA-binding</keyword>
<gene>
    <name evidence="14" type="primary">LOC107550988</name>
</gene>
<feature type="repeat" description="PPR" evidence="12">
    <location>
        <begin position="242"/>
        <end position="276"/>
    </location>
</feature>
<dbReference type="GO" id="GO:1990904">
    <property type="term" value="C:ribonucleoprotein complex"/>
    <property type="evidence" value="ECO:0007669"/>
    <property type="project" value="UniProtKB-KW"/>
</dbReference>
<keyword evidence="8" id="KW-0689">Ribosomal protein</keyword>
<evidence type="ECO:0000256" key="1">
    <source>
        <dbReference type="ARBA" id="ARBA00004173"/>
    </source>
</evidence>
<dbReference type="PANTHER" id="PTHR16276:SF1">
    <property type="entry name" value="SMALL RIBOSOMAL SUBUNIT PROTEIN MS39"/>
    <property type="match status" value="1"/>
</dbReference>
<dbReference type="InterPro" id="IPR055063">
    <property type="entry name" value="Rib_mS39_PPR"/>
</dbReference>
<evidence type="ECO:0000313" key="15">
    <source>
        <dbReference type="Proteomes" id="UP000472262"/>
    </source>
</evidence>
<dbReference type="InterPro" id="IPR037387">
    <property type="entry name" value="PTCD3"/>
</dbReference>
<evidence type="ECO:0000256" key="6">
    <source>
        <dbReference type="ARBA" id="ARBA00022884"/>
    </source>
</evidence>
<reference evidence="14" key="2">
    <citation type="submission" date="2025-09" db="UniProtKB">
        <authorList>
            <consortium name="Ensembl"/>
        </authorList>
    </citation>
    <scope>IDENTIFICATION</scope>
</reference>
<evidence type="ECO:0000256" key="9">
    <source>
        <dbReference type="ARBA" id="ARBA00023128"/>
    </source>
</evidence>
<evidence type="ECO:0000256" key="7">
    <source>
        <dbReference type="ARBA" id="ARBA00022946"/>
    </source>
</evidence>
<dbReference type="GO" id="GO:0032543">
    <property type="term" value="P:mitochondrial translation"/>
    <property type="evidence" value="ECO:0007669"/>
    <property type="project" value="InterPro"/>
</dbReference>
<accession>A0A672TDQ2</accession>
<keyword evidence="3" id="KW-0699">rRNA-binding</keyword>
<dbReference type="Pfam" id="PF22330">
    <property type="entry name" value="Rib_mS39_PPR"/>
    <property type="match status" value="1"/>
</dbReference>
<comment type="subcellular location">
    <subcellularLocation>
        <location evidence="1">Mitochondrion</location>
    </subcellularLocation>
</comment>
<evidence type="ECO:0000256" key="5">
    <source>
        <dbReference type="ARBA" id="ARBA00022845"/>
    </source>
</evidence>
<evidence type="ECO:0000256" key="11">
    <source>
        <dbReference type="ARBA" id="ARBA00035134"/>
    </source>
</evidence>
<dbReference type="NCBIfam" id="TIGR00756">
    <property type="entry name" value="PPR"/>
    <property type="match status" value="1"/>
</dbReference>
<dbReference type="Proteomes" id="UP000472262">
    <property type="component" value="Unassembled WGS sequence"/>
</dbReference>
<keyword evidence="7" id="KW-0809">Transit peptide</keyword>
<evidence type="ECO:0000256" key="13">
    <source>
        <dbReference type="SAM" id="MobiDB-lite"/>
    </source>
</evidence>
<dbReference type="GO" id="GO:0005739">
    <property type="term" value="C:mitochondrion"/>
    <property type="evidence" value="ECO:0007669"/>
    <property type="project" value="UniProtKB-SubCell"/>
</dbReference>
<protein>
    <recommendedName>
        <fullName evidence="11">Small ribosomal subunit protein mS39</fullName>
    </recommendedName>
</protein>
<dbReference type="InterPro" id="IPR011990">
    <property type="entry name" value="TPR-like_helical_dom_sf"/>
</dbReference>
<keyword evidence="4" id="KW-0677">Repeat</keyword>
<sequence>MASSCSLRHNVCKSSRILRIHLQKSWPNRSFALNSAADQQPAVSSPEEIVIPRKKTWSKEAVLQALASTVKRDPTASDSRFQDDPYLTPKTSSEFKLFSLSQESGRNAAKYFINTYPKYFQKDYAQPHIPCLMPETLEAQIEEASEAALIERIRMRRVKAAVDLYDQLLQAGTSVSLNVTNQLLDLICFCGDHDLARENVPEQRNEETAKEGRAPKASGLLKATWKENNNAERIFALLSEPNTHSYSALIRGMVKYGAYSKAFSTYTDMLNNRLKADVHTFNALITAAPEVKEKYNEKWELIVDLLKQMAEQKVKPNLLTLNAVLKALRHCGTLGKSQAFPVISEMKALSIGLLSDHYLFLLLQERSAPIQGQTDILQEVMNEVSGKSFTAQDPDDGICISLQRLWVTILGHFHYILFGQVQESFAECALDIKKIYDTGDRGKVLLSWTAGSLSDLISVLLAAHRRQDAWEMLKLFKTHNRVPSEELLNKFLTCVKEAGEVNQAVELVQISAGFCLPETPKLIQRVQQEFELTEGQR</sequence>
<dbReference type="PANTHER" id="PTHR16276">
    <property type="entry name" value="PENTATRICOPEPTIDE REPEAT DOMAIN-CONTAINING PROTEIN 3"/>
    <property type="match status" value="1"/>
</dbReference>
<dbReference type="AlphaFoldDB" id="A0A672TDQ2"/>
<dbReference type="Ensembl" id="ENSSGRT00000120015.1">
    <property type="protein sequence ID" value="ENSSGRP00000113001.1"/>
    <property type="gene ID" value="ENSSGRG00000055539.1"/>
</dbReference>
<name>A0A672TDQ2_SINGR</name>
<evidence type="ECO:0000313" key="14">
    <source>
        <dbReference type="Ensembl" id="ENSSGRP00000113001.1"/>
    </source>
</evidence>
<dbReference type="GO" id="GO:0006417">
    <property type="term" value="P:regulation of translation"/>
    <property type="evidence" value="ECO:0007669"/>
    <property type="project" value="UniProtKB-KW"/>
</dbReference>
<dbReference type="GO" id="GO:0005840">
    <property type="term" value="C:ribosome"/>
    <property type="evidence" value="ECO:0007669"/>
    <property type="project" value="UniProtKB-KW"/>
</dbReference>
<dbReference type="PROSITE" id="PS51375">
    <property type="entry name" value="PPR"/>
    <property type="match status" value="1"/>
</dbReference>
<dbReference type="GO" id="GO:0043024">
    <property type="term" value="F:ribosomal small subunit binding"/>
    <property type="evidence" value="ECO:0007669"/>
    <property type="project" value="InterPro"/>
</dbReference>
<comment type="similarity">
    <text evidence="2">Belongs to the mitochondrion-specific ribosomal protein mS39 family.</text>
</comment>
<dbReference type="Pfam" id="PF13812">
    <property type="entry name" value="PPR_3"/>
    <property type="match status" value="1"/>
</dbReference>
<dbReference type="GO" id="GO:0019843">
    <property type="term" value="F:rRNA binding"/>
    <property type="evidence" value="ECO:0007669"/>
    <property type="project" value="UniProtKB-KW"/>
</dbReference>
<feature type="compositionally biased region" description="Basic and acidic residues" evidence="13">
    <location>
        <begin position="201"/>
        <end position="214"/>
    </location>
</feature>
<evidence type="ECO:0000256" key="2">
    <source>
        <dbReference type="ARBA" id="ARBA00008551"/>
    </source>
</evidence>
<evidence type="ECO:0000256" key="10">
    <source>
        <dbReference type="ARBA" id="ARBA00023274"/>
    </source>
</evidence>
<evidence type="ECO:0000256" key="12">
    <source>
        <dbReference type="PROSITE-ProRule" id="PRU00708"/>
    </source>
</evidence>
<proteinExistence type="inferred from homology"/>
<reference evidence="14" key="1">
    <citation type="submission" date="2025-08" db="UniProtKB">
        <authorList>
            <consortium name="Ensembl"/>
        </authorList>
    </citation>
    <scope>IDENTIFICATION</scope>
</reference>
<organism evidence="14 15">
    <name type="scientific">Sinocyclocheilus grahami</name>
    <name type="common">Dianchi golden-line fish</name>
    <name type="synonym">Barbus grahami</name>
    <dbReference type="NCBI Taxonomy" id="75366"/>
    <lineage>
        <taxon>Eukaryota</taxon>
        <taxon>Metazoa</taxon>
        <taxon>Chordata</taxon>
        <taxon>Craniata</taxon>
        <taxon>Vertebrata</taxon>
        <taxon>Euteleostomi</taxon>
        <taxon>Actinopterygii</taxon>
        <taxon>Neopterygii</taxon>
        <taxon>Teleostei</taxon>
        <taxon>Ostariophysi</taxon>
        <taxon>Cypriniformes</taxon>
        <taxon>Cyprinidae</taxon>
        <taxon>Cyprininae</taxon>
        <taxon>Sinocyclocheilus</taxon>
    </lineage>
</organism>
<keyword evidence="5" id="KW-0810">Translation regulation</keyword>
<evidence type="ECO:0000256" key="4">
    <source>
        <dbReference type="ARBA" id="ARBA00022737"/>
    </source>
</evidence>
<dbReference type="InterPro" id="IPR002885">
    <property type="entry name" value="PPR_rpt"/>
</dbReference>
<evidence type="ECO:0000256" key="3">
    <source>
        <dbReference type="ARBA" id="ARBA00022730"/>
    </source>
</evidence>
<keyword evidence="9" id="KW-0496">Mitochondrion</keyword>
<keyword evidence="10" id="KW-0687">Ribonucleoprotein</keyword>
<keyword evidence="15" id="KW-1185">Reference proteome</keyword>
<evidence type="ECO:0000256" key="8">
    <source>
        <dbReference type="ARBA" id="ARBA00022980"/>
    </source>
</evidence>
<dbReference type="Gene3D" id="1.25.40.10">
    <property type="entry name" value="Tetratricopeptide repeat domain"/>
    <property type="match status" value="2"/>
</dbReference>
<feature type="region of interest" description="Disordered" evidence="13">
    <location>
        <begin position="201"/>
        <end position="221"/>
    </location>
</feature>